<dbReference type="PIRSF" id="PIRSF006630">
    <property type="entry name" value="NADS_GAT"/>
    <property type="match status" value="1"/>
</dbReference>
<dbReference type="InterPro" id="IPR003010">
    <property type="entry name" value="C-N_Hydrolase"/>
</dbReference>
<name>A0A2W5TS61_9BACT</name>
<dbReference type="GO" id="GO:0003952">
    <property type="term" value="F:NAD+ synthase (glutamine-hydrolyzing) activity"/>
    <property type="evidence" value="ECO:0007669"/>
    <property type="project" value="UniProtKB-UniRule"/>
</dbReference>
<evidence type="ECO:0000256" key="3">
    <source>
        <dbReference type="ARBA" id="ARBA00022598"/>
    </source>
</evidence>
<dbReference type="GO" id="GO:0008795">
    <property type="term" value="F:NAD+ synthase activity"/>
    <property type="evidence" value="ECO:0007669"/>
    <property type="project" value="UniProtKB-UniRule"/>
</dbReference>
<comment type="pathway">
    <text evidence="1 7 8">Cofactor biosynthesis; NAD(+) biosynthesis; NAD(+) from deamido-NAD(+) (L-Gln route): step 1/1.</text>
</comment>
<dbReference type="EC" id="6.3.5.1" evidence="7 8"/>
<comment type="similarity">
    <text evidence="9">Belongs to the NAD synthetase family.</text>
</comment>
<feature type="active site" description="For glutaminase activity" evidence="7">
    <location>
        <position position="113"/>
    </location>
</feature>
<dbReference type="HAMAP" id="MF_02090">
    <property type="entry name" value="NadE_glutamine_dep"/>
    <property type="match status" value="1"/>
</dbReference>
<evidence type="ECO:0000259" key="10">
    <source>
        <dbReference type="PROSITE" id="PS50263"/>
    </source>
</evidence>
<protein>
    <recommendedName>
        <fullName evidence="7 8">Glutamine-dependent NAD(+) synthetase</fullName>
        <ecNumber evidence="7 8">6.3.5.1</ecNumber>
    </recommendedName>
    <alternativeName>
        <fullName evidence="7 8">NAD(+) synthase [glutamine-hydrolyzing]</fullName>
    </alternativeName>
</protein>
<keyword evidence="3 7" id="KW-0436">Ligase</keyword>
<comment type="caution">
    <text evidence="7">Lacks conserved residue(s) required for the propagation of feature annotation.</text>
</comment>
<dbReference type="PANTHER" id="PTHR23090:SF9">
    <property type="entry name" value="GLUTAMINE-DEPENDENT NAD(+) SYNTHETASE"/>
    <property type="match status" value="1"/>
</dbReference>
<feature type="binding site" evidence="7">
    <location>
        <begin position="351"/>
        <end position="358"/>
    </location>
    <ligand>
        <name>ATP</name>
        <dbReference type="ChEBI" id="CHEBI:30616"/>
    </ligand>
</feature>
<dbReference type="GO" id="GO:0005524">
    <property type="term" value="F:ATP binding"/>
    <property type="evidence" value="ECO:0007669"/>
    <property type="project" value="UniProtKB-UniRule"/>
</dbReference>
<evidence type="ECO:0000313" key="12">
    <source>
        <dbReference type="Proteomes" id="UP000249061"/>
    </source>
</evidence>
<evidence type="ECO:0000256" key="2">
    <source>
        <dbReference type="ARBA" id="ARBA00007145"/>
    </source>
</evidence>
<evidence type="ECO:0000256" key="7">
    <source>
        <dbReference type="HAMAP-Rule" id="MF_02090"/>
    </source>
</evidence>
<feature type="binding site" evidence="7">
    <location>
        <position position="461"/>
    </location>
    <ligand>
        <name>ATP</name>
        <dbReference type="ChEBI" id="CHEBI:30616"/>
    </ligand>
</feature>
<dbReference type="PROSITE" id="PS50263">
    <property type="entry name" value="CN_HYDROLASE"/>
    <property type="match status" value="1"/>
</dbReference>
<dbReference type="GO" id="GO:0004359">
    <property type="term" value="F:glutaminase activity"/>
    <property type="evidence" value="ECO:0007669"/>
    <property type="project" value="InterPro"/>
</dbReference>
<gene>
    <name evidence="7 11" type="primary">nadE</name>
    <name evidence="11" type="ORF">DI536_01430</name>
</gene>
<feature type="binding site" evidence="7">
    <location>
        <position position="587"/>
    </location>
    <ligand>
        <name>deamido-NAD(+)</name>
        <dbReference type="ChEBI" id="CHEBI:58437"/>
        <note>ligand shared between two neighboring subunits</note>
    </ligand>
</feature>
<evidence type="ECO:0000313" key="11">
    <source>
        <dbReference type="EMBL" id="PZR18569.1"/>
    </source>
</evidence>
<dbReference type="UniPathway" id="UPA00253">
    <property type="reaction ID" value="UER00334"/>
</dbReference>
<feature type="domain" description="CN hydrolase" evidence="10">
    <location>
        <begin position="4"/>
        <end position="257"/>
    </location>
</feature>
<dbReference type="Proteomes" id="UP000249061">
    <property type="component" value="Unassembled WGS sequence"/>
</dbReference>
<feature type="binding site" evidence="7">
    <location>
        <position position="188"/>
    </location>
    <ligand>
        <name>L-glutamine</name>
        <dbReference type="ChEBI" id="CHEBI:58359"/>
    </ligand>
</feature>
<keyword evidence="6 7" id="KW-0520">NAD</keyword>
<dbReference type="InterPro" id="IPR036526">
    <property type="entry name" value="C-N_Hydrolase_sf"/>
</dbReference>
<dbReference type="EMBL" id="QFQP01000001">
    <property type="protein sequence ID" value="PZR18569.1"/>
    <property type="molecule type" value="Genomic_DNA"/>
</dbReference>
<dbReference type="GO" id="GO:0005737">
    <property type="term" value="C:cytoplasm"/>
    <property type="evidence" value="ECO:0007669"/>
    <property type="project" value="InterPro"/>
</dbReference>
<comment type="function">
    <text evidence="7">Catalyzes the ATP-dependent amidation of deamido-NAD to form NAD. Uses L-glutamine as a nitrogen source.</text>
</comment>
<keyword evidence="4 7" id="KW-0547">Nucleotide-binding</keyword>
<feature type="active site" description="Nucleophile; for glutaminase activity" evidence="7">
    <location>
        <position position="161"/>
    </location>
</feature>
<reference evidence="11 12" key="1">
    <citation type="submission" date="2017-08" db="EMBL/GenBank/DDBJ databases">
        <title>Infants hospitalized years apart are colonized by the same room-sourced microbial strains.</title>
        <authorList>
            <person name="Brooks B."/>
            <person name="Olm M.R."/>
            <person name="Firek B.A."/>
            <person name="Baker R."/>
            <person name="Thomas B.C."/>
            <person name="Morowitz M.J."/>
            <person name="Banfield J.F."/>
        </authorList>
    </citation>
    <scope>NUCLEOTIDE SEQUENCE [LARGE SCALE GENOMIC DNA]</scope>
    <source>
        <strain evidence="11">S2_003_000_R2_14</strain>
    </source>
</reference>
<accession>A0A2W5TS61</accession>
<dbReference type="SUPFAM" id="SSF56317">
    <property type="entry name" value="Carbon-nitrogen hydrolase"/>
    <property type="match status" value="1"/>
</dbReference>
<feature type="binding site" evidence="7">
    <location>
        <position position="466"/>
    </location>
    <ligand>
        <name>deamido-NAD(+)</name>
        <dbReference type="ChEBI" id="CHEBI:58437"/>
        <note>ligand shared between two neighboring subunits</note>
    </ligand>
</feature>
<dbReference type="InterPro" id="IPR022310">
    <property type="entry name" value="NAD/GMP_synthase"/>
</dbReference>
<dbReference type="SUPFAM" id="SSF52402">
    <property type="entry name" value="Adenine nucleotide alpha hydrolases-like"/>
    <property type="match status" value="1"/>
</dbReference>
<dbReference type="Gene3D" id="3.40.50.620">
    <property type="entry name" value="HUPs"/>
    <property type="match status" value="1"/>
</dbReference>
<feature type="active site" description="Proton acceptor; for glutaminase activity" evidence="7">
    <location>
        <position position="44"/>
    </location>
</feature>
<dbReference type="Pfam" id="PF02540">
    <property type="entry name" value="NAD_synthase"/>
    <property type="match status" value="1"/>
</dbReference>
<evidence type="ECO:0000256" key="8">
    <source>
        <dbReference type="PIRNR" id="PIRNR006630"/>
    </source>
</evidence>
<dbReference type="NCBIfam" id="TIGR00552">
    <property type="entry name" value="nadE"/>
    <property type="match status" value="1"/>
</dbReference>
<comment type="caution">
    <text evidence="11">The sequence shown here is derived from an EMBL/GenBank/DDBJ whole genome shotgun (WGS) entry which is preliminary data.</text>
</comment>
<comment type="similarity">
    <text evidence="2 7 8">In the C-terminal section; belongs to the NAD synthetase family.</text>
</comment>
<feature type="binding site" evidence="7">
    <location>
        <position position="119"/>
    </location>
    <ligand>
        <name>L-glutamine</name>
        <dbReference type="ChEBI" id="CHEBI:58359"/>
    </ligand>
</feature>
<dbReference type="AlphaFoldDB" id="A0A2W5TS61"/>
<dbReference type="GO" id="GO:0009435">
    <property type="term" value="P:NAD+ biosynthetic process"/>
    <property type="evidence" value="ECO:0007669"/>
    <property type="project" value="UniProtKB-UniRule"/>
</dbReference>
<evidence type="ECO:0000256" key="1">
    <source>
        <dbReference type="ARBA" id="ARBA00005188"/>
    </source>
</evidence>
<dbReference type="InterPro" id="IPR003694">
    <property type="entry name" value="NAD_synthase"/>
</dbReference>
<dbReference type="PANTHER" id="PTHR23090">
    <property type="entry name" value="NH 3 /GLUTAMINE-DEPENDENT NAD + SYNTHETASE"/>
    <property type="match status" value="1"/>
</dbReference>
<dbReference type="CDD" id="cd07570">
    <property type="entry name" value="GAT_Gln-NAD-synth"/>
    <property type="match status" value="1"/>
</dbReference>
<evidence type="ECO:0000256" key="5">
    <source>
        <dbReference type="ARBA" id="ARBA00022840"/>
    </source>
</evidence>
<evidence type="ECO:0000256" key="6">
    <source>
        <dbReference type="ARBA" id="ARBA00023027"/>
    </source>
</evidence>
<keyword evidence="5 7" id="KW-0067">ATP-binding</keyword>
<dbReference type="Gene3D" id="3.60.110.10">
    <property type="entry name" value="Carbon-nitrogen hydrolase"/>
    <property type="match status" value="1"/>
</dbReference>
<comment type="catalytic activity">
    <reaction evidence="7 8">
        <text>deamido-NAD(+) + L-glutamine + ATP + H2O = L-glutamate + AMP + diphosphate + NAD(+) + H(+)</text>
        <dbReference type="Rhea" id="RHEA:24384"/>
        <dbReference type="ChEBI" id="CHEBI:15377"/>
        <dbReference type="ChEBI" id="CHEBI:15378"/>
        <dbReference type="ChEBI" id="CHEBI:29985"/>
        <dbReference type="ChEBI" id="CHEBI:30616"/>
        <dbReference type="ChEBI" id="CHEBI:33019"/>
        <dbReference type="ChEBI" id="CHEBI:57540"/>
        <dbReference type="ChEBI" id="CHEBI:58359"/>
        <dbReference type="ChEBI" id="CHEBI:58437"/>
        <dbReference type="ChEBI" id="CHEBI:456215"/>
        <dbReference type="EC" id="6.3.5.1"/>
    </reaction>
</comment>
<dbReference type="CDD" id="cd00553">
    <property type="entry name" value="NAD_synthase"/>
    <property type="match status" value="1"/>
</dbReference>
<proteinExistence type="inferred from homology"/>
<organism evidence="11 12">
    <name type="scientific">Archangium gephyra</name>
    <dbReference type="NCBI Taxonomy" id="48"/>
    <lineage>
        <taxon>Bacteria</taxon>
        <taxon>Pseudomonadati</taxon>
        <taxon>Myxococcota</taxon>
        <taxon>Myxococcia</taxon>
        <taxon>Myxococcales</taxon>
        <taxon>Cystobacterineae</taxon>
        <taxon>Archangiaceae</taxon>
        <taxon>Archangium</taxon>
    </lineage>
</organism>
<feature type="binding site" evidence="7">
    <location>
        <position position="437"/>
    </location>
    <ligand>
        <name>deamido-NAD(+)</name>
        <dbReference type="ChEBI" id="CHEBI:58437"/>
        <note>ligand shared between two neighboring subunits</note>
    </ligand>
</feature>
<sequence length="618" mass="68374">MRLVKLGLGAVNTTVGAFGRNVDRAIAMAQEMAQQHVTVALFPEQLVGGYPQEDLVQWQRFVDRQWVELERFASSTASLPMVSCLGVTVAHQGLRYNCAAVVAGGKIQGLVPKEKLPTYNIFYEGRTFARGVPGMRELHRGVPLGDFIFQFDFGVLAVEVCEDIWSADGPMRRRAYSGAELICNLSASPFRIGVEGTRRELVSTRAGDNQCTIAYVNQVGAQDGLIFDGGGFVNQNGRMAMSLRRFEQVWDSVVVDLERTLRVRTENTTWRDDRKTWASKETPAATLNVDFKTNRSALSFPPVPGRSFFLPSAEAVPTARERYCEDLLDALALGIGDYFEKTRGFKCLGIALSGGRDSLMTLLIAHRWASRSGVPIETFYMPTRYSSEGTRDAAALIARELGVKFSIVPIDDAFEREMEATKTMLGERALTPITIQNVQARIRAQRMWNWANSSGGLFLQTGNMSEKAVGYTTIGGDLMGALAVISNLPKTVVMYLLQYVQETRGYEGIAAVTARPAGPELAHNQVGEDELMPFPVLDACFHLFAGEKMGPADVTLAVRSMFPELSGEVVEAHVKKFVRLFTQSIYKWVQSPISLHVGNLDLDRERALQLPVVTQTEW</sequence>
<dbReference type="InterPro" id="IPR014729">
    <property type="entry name" value="Rossmann-like_a/b/a_fold"/>
</dbReference>
<dbReference type="Pfam" id="PF00795">
    <property type="entry name" value="CN_hydrolase"/>
    <property type="match status" value="1"/>
</dbReference>
<evidence type="ECO:0000256" key="9">
    <source>
        <dbReference type="RuleBase" id="RU003811"/>
    </source>
</evidence>
<dbReference type="InterPro" id="IPR014445">
    <property type="entry name" value="Gln-dep_NAD_synthase"/>
</dbReference>
<evidence type="ECO:0000256" key="4">
    <source>
        <dbReference type="ARBA" id="ARBA00022741"/>
    </source>
</evidence>